<name>A0A386H0P0_9CLOT</name>
<keyword evidence="5" id="KW-1185">Reference proteome</keyword>
<accession>A0A386H0P0</accession>
<feature type="region of interest" description="Disordered" evidence="1">
    <location>
        <begin position="43"/>
        <end position="106"/>
    </location>
</feature>
<feature type="transmembrane region" description="Helical" evidence="2">
    <location>
        <begin position="17"/>
        <end position="37"/>
    </location>
</feature>
<keyword evidence="2" id="KW-0812">Transmembrane</keyword>
<dbReference type="Proteomes" id="UP000266301">
    <property type="component" value="Chromosome"/>
</dbReference>
<dbReference type="InterPro" id="IPR011055">
    <property type="entry name" value="Dup_hybrid_motif"/>
</dbReference>
<reference evidence="4 5" key="1">
    <citation type="journal article" date="2019" name="Int. J. Syst. Evol. Microbiol.">
        <title>Clostridium fermenticellae sp. nov., isolated from the mud in a fermentation cellar for the production of the Chinese liquor, baijiu.</title>
        <authorList>
            <person name="Xu P.X."/>
            <person name="Chai L.J."/>
            <person name="Qiu T."/>
            <person name="Zhang X.J."/>
            <person name="Lu Z.M."/>
            <person name="Xiao C."/>
            <person name="Wang S.T."/>
            <person name="Shen C.H."/>
            <person name="Shi J.S."/>
            <person name="Xu Z.H."/>
        </authorList>
    </citation>
    <scope>NUCLEOTIDE SEQUENCE [LARGE SCALE GENOMIC DNA]</scope>
    <source>
        <strain evidence="4 5">JN500901</strain>
    </source>
</reference>
<evidence type="ECO:0000259" key="3">
    <source>
        <dbReference type="Pfam" id="PF01551"/>
    </source>
</evidence>
<organism evidence="4 5">
    <name type="scientific">Clostridium fermenticellae</name>
    <dbReference type="NCBI Taxonomy" id="2068654"/>
    <lineage>
        <taxon>Bacteria</taxon>
        <taxon>Bacillati</taxon>
        <taxon>Bacillota</taxon>
        <taxon>Clostridia</taxon>
        <taxon>Eubacteriales</taxon>
        <taxon>Clostridiaceae</taxon>
        <taxon>Clostridium</taxon>
    </lineage>
</organism>
<keyword evidence="2" id="KW-0472">Membrane</keyword>
<dbReference type="AlphaFoldDB" id="A0A386H0P0"/>
<dbReference type="KEGG" id="cfer:D4Z93_00980"/>
<dbReference type="CDD" id="cd12797">
    <property type="entry name" value="M23_peptidase"/>
    <property type="match status" value="1"/>
</dbReference>
<dbReference type="PANTHER" id="PTHR21666:SF270">
    <property type="entry name" value="MUREIN HYDROLASE ACTIVATOR ENVC"/>
    <property type="match status" value="1"/>
</dbReference>
<proteinExistence type="predicted"/>
<dbReference type="PANTHER" id="PTHR21666">
    <property type="entry name" value="PEPTIDASE-RELATED"/>
    <property type="match status" value="1"/>
</dbReference>
<dbReference type="RefSeq" id="WP_119969919.1">
    <property type="nucleotide sequence ID" value="NZ_CP032416.1"/>
</dbReference>
<evidence type="ECO:0000256" key="2">
    <source>
        <dbReference type="SAM" id="Phobius"/>
    </source>
</evidence>
<dbReference type="EMBL" id="CP032416">
    <property type="protein sequence ID" value="AYD39208.1"/>
    <property type="molecule type" value="Genomic_DNA"/>
</dbReference>
<dbReference type="InterPro" id="IPR050570">
    <property type="entry name" value="Cell_wall_metabolism_enzyme"/>
</dbReference>
<evidence type="ECO:0000313" key="4">
    <source>
        <dbReference type="EMBL" id="AYD39208.1"/>
    </source>
</evidence>
<feature type="domain" description="M23ase beta-sheet core" evidence="3">
    <location>
        <begin position="135"/>
        <end position="235"/>
    </location>
</feature>
<dbReference type="Pfam" id="PF01551">
    <property type="entry name" value="Peptidase_M23"/>
    <property type="match status" value="1"/>
</dbReference>
<dbReference type="OrthoDB" id="9801106at2"/>
<dbReference type="SUPFAM" id="SSF51261">
    <property type="entry name" value="Duplicated hybrid motif"/>
    <property type="match status" value="1"/>
</dbReference>
<sequence>MNKNFPNKVVNFLKKEGFYVILFVCLCIVAVVAAVTVKDSKHSNTSSVQQSNVAQNNNLSKKTAKSQEKSSMGYDNALQVKKSANSQSQSKSSKSNSQSVSKTVRTSFEKPVNGTLARGYSGDPVYWDSTASYRPNLGYDLKCDLGTPVMAAMNGKVEEVNTSTQDGVEVIIDHQNGLKTVYSNLDPKVKVSKGQTVTAGTVIGSVGKTTLRSAYEKYGDHLHFAVLNGNNFVDPGKYIKY</sequence>
<dbReference type="InterPro" id="IPR016047">
    <property type="entry name" value="M23ase_b-sheet_dom"/>
</dbReference>
<gene>
    <name evidence="4" type="ORF">D4Z93_00980</name>
</gene>
<dbReference type="GO" id="GO:0004222">
    <property type="term" value="F:metalloendopeptidase activity"/>
    <property type="evidence" value="ECO:0007669"/>
    <property type="project" value="TreeGrafter"/>
</dbReference>
<keyword evidence="2" id="KW-1133">Transmembrane helix</keyword>
<feature type="compositionally biased region" description="Low complexity" evidence="1">
    <location>
        <begin position="43"/>
        <end position="60"/>
    </location>
</feature>
<evidence type="ECO:0000256" key="1">
    <source>
        <dbReference type="SAM" id="MobiDB-lite"/>
    </source>
</evidence>
<evidence type="ECO:0000313" key="5">
    <source>
        <dbReference type="Proteomes" id="UP000266301"/>
    </source>
</evidence>
<feature type="compositionally biased region" description="Low complexity" evidence="1">
    <location>
        <begin position="79"/>
        <end position="102"/>
    </location>
</feature>
<protein>
    <submittedName>
        <fullName evidence="4">M23 family metallopeptidase</fullName>
    </submittedName>
</protein>
<dbReference type="Gene3D" id="2.70.70.10">
    <property type="entry name" value="Glucose Permease (Domain IIA)"/>
    <property type="match status" value="1"/>
</dbReference>